<dbReference type="Proteomes" id="UP000275356">
    <property type="component" value="Unassembled WGS sequence"/>
</dbReference>
<comment type="caution">
    <text evidence="5">The sequence shown here is derived from an EMBL/GenBank/DDBJ whole genome shotgun (WGS) entry which is preliminary data.</text>
</comment>
<keyword evidence="6" id="KW-1185">Reference proteome</keyword>
<dbReference type="InterPro" id="IPR028082">
    <property type="entry name" value="Peripla_BP_I"/>
</dbReference>
<dbReference type="Gene3D" id="3.40.50.2300">
    <property type="match status" value="2"/>
</dbReference>
<keyword evidence="2" id="KW-0238">DNA-binding</keyword>
<dbReference type="PROSITE" id="PS50932">
    <property type="entry name" value="HTH_LACI_2"/>
    <property type="match status" value="1"/>
</dbReference>
<evidence type="ECO:0000313" key="5">
    <source>
        <dbReference type="EMBL" id="ROR96985.1"/>
    </source>
</evidence>
<dbReference type="SMART" id="SM00354">
    <property type="entry name" value="HTH_LACI"/>
    <property type="match status" value="1"/>
</dbReference>
<dbReference type="Gene3D" id="1.10.260.40">
    <property type="entry name" value="lambda repressor-like DNA-binding domains"/>
    <property type="match status" value="1"/>
</dbReference>
<organism evidence="5 6">
    <name type="scientific">Salana multivorans</name>
    <dbReference type="NCBI Taxonomy" id="120377"/>
    <lineage>
        <taxon>Bacteria</taxon>
        <taxon>Bacillati</taxon>
        <taxon>Actinomycetota</taxon>
        <taxon>Actinomycetes</taxon>
        <taxon>Micrococcales</taxon>
        <taxon>Beutenbergiaceae</taxon>
        <taxon>Salana</taxon>
    </lineage>
</organism>
<evidence type="ECO:0000256" key="2">
    <source>
        <dbReference type="ARBA" id="ARBA00023125"/>
    </source>
</evidence>
<dbReference type="Pfam" id="PF00356">
    <property type="entry name" value="LacI"/>
    <property type="match status" value="1"/>
</dbReference>
<gene>
    <name evidence="5" type="ORF">EDD28_1578</name>
</gene>
<dbReference type="EMBL" id="RKHQ01000001">
    <property type="protein sequence ID" value="ROR96985.1"/>
    <property type="molecule type" value="Genomic_DNA"/>
</dbReference>
<dbReference type="InterPro" id="IPR010982">
    <property type="entry name" value="Lambda_DNA-bd_dom_sf"/>
</dbReference>
<dbReference type="AlphaFoldDB" id="A0A3N2DB06"/>
<dbReference type="InterPro" id="IPR000843">
    <property type="entry name" value="HTH_LacI"/>
</dbReference>
<accession>A0A3N2DB06</accession>
<dbReference type="CDD" id="cd01392">
    <property type="entry name" value="HTH_LacI"/>
    <property type="match status" value="1"/>
</dbReference>
<keyword evidence="3" id="KW-0804">Transcription</keyword>
<dbReference type="SUPFAM" id="SSF53822">
    <property type="entry name" value="Periplasmic binding protein-like I"/>
    <property type="match status" value="1"/>
</dbReference>
<feature type="domain" description="HTH lacI-type" evidence="4">
    <location>
        <begin position="8"/>
        <end position="62"/>
    </location>
</feature>
<dbReference type="GO" id="GO:0000976">
    <property type="term" value="F:transcription cis-regulatory region binding"/>
    <property type="evidence" value="ECO:0007669"/>
    <property type="project" value="TreeGrafter"/>
</dbReference>
<dbReference type="CDD" id="cd06267">
    <property type="entry name" value="PBP1_LacI_sugar_binding-like"/>
    <property type="match status" value="1"/>
</dbReference>
<evidence type="ECO:0000313" key="6">
    <source>
        <dbReference type="Proteomes" id="UP000275356"/>
    </source>
</evidence>
<keyword evidence="1" id="KW-0805">Transcription regulation</keyword>
<dbReference type="PANTHER" id="PTHR30146">
    <property type="entry name" value="LACI-RELATED TRANSCRIPTIONAL REPRESSOR"/>
    <property type="match status" value="1"/>
</dbReference>
<dbReference type="Pfam" id="PF13377">
    <property type="entry name" value="Peripla_BP_3"/>
    <property type="match status" value="1"/>
</dbReference>
<dbReference type="PANTHER" id="PTHR30146:SF109">
    <property type="entry name" value="HTH-TYPE TRANSCRIPTIONAL REGULATOR GALS"/>
    <property type="match status" value="1"/>
</dbReference>
<evidence type="ECO:0000259" key="4">
    <source>
        <dbReference type="PROSITE" id="PS50932"/>
    </source>
</evidence>
<evidence type="ECO:0000256" key="1">
    <source>
        <dbReference type="ARBA" id="ARBA00023015"/>
    </source>
</evidence>
<dbReference type="PROSITE" id="PS00356">
    <property type="entry name" value="HTH_LACI_1"/>
    <property type="match status" value="1"/>
</dbReference>
<proteinExistence type="predicted"/>
<name>A0A3N2DB06_9MICO</name>
<sequence length="343" mass="36636">MTVERQPATLRDVARLAGVSPATVSNVMQNRPRVAAETRRRVREAARALQYEPNPLARSLRSGRTGTVALITPGLRNSFFAELASELIRAAGAYDLRVSVEVLDGDRHREESTLTGVWTSYADGILYIPQELNGHEIDYVLASRAGRRPPVVLLGERGADAACPQVTYRNRDASRAAVETLIAGGARRIAAIGPHERPGSATPRFEGYAAALVEAGLVPSPELVRETTTWHRSAGMEAVRDLLADGVEFDAVFGFNDMIALGALAALANAGVRVPHDVQVVGFDDVDEATYSVPGLTTVDPGKAAAADLALGLLDSLLRGDDVPEQGHVSPDFTVVVRDSTRT</sequence>
<protein>
    <submittedName>
        <fullName evidence="5">LacI family transcriptional regulator</fullName>
    </submittedName>
</protein>
<dbReference type="RefSeq" id="WP_170169394.1">
    <property type="nucleotide sequence ID" value="NZ_CALFQU010000010.1"/>
</dbReference>
<reference evidence="5 6" key="1">
    <citation type="submission" date="2018-11" db="EMBL/GenBank/DDBJ databases">
        <title>Sequencing the genomes of 1000 actinobacteria strains.</title>
        <authorList>
            <person name="Klenk H.-P."/>
        </authorList>
    </citation>
    <scope>NUCLEOTIDE SEQUENCE [LARGE SCALE GENOMIC DNA]</scope>
    <source>
        <strain evidence="5 6">DSM 13521</strain>
    </source>
</reference>
<dbReference type="GO" id="GO:0003700">
    <property type="term" value="F:DNA-binding transcription factor activity"/>
    <property type="evidence" value="ECO:0007669"/>
    <property type="project" value="TreeGrafter"/>
</dbReference>
<dbReference type="InterPro" id="IPR046335">
    <property type="entry name" value="LacI/GalR-like_sensor"/>
</dbReference>
<evidence type="ECO:0000256" key="3">
    <source>
        <dbReference type="ARBA" id="ARBA00023163"/>
    </source>
</evidence>
<dbReference type="SUPFAM" id="SSF47413">
    <property type="entry name" value="lambda repressor-like DNA-binding domains"/>
    <property type="match status" value="1"/>
</dbReference>